<protein>
    <recommendedName>
        <fullName evidence="4">Integral membrane protein</fullName>
    </recommendedName>
</protein>
<dbReference type="RefSeq" id="WP_025023324.1">
    <property type="nucleotide sequence ID" value="NZ_AZDZ01000001.1"/>
</dbReference>
<name>A0A0R1KHY8_9LACO</name>
<feature type="transmembrane region" description="Helical" evidence="1">
    <location>
        <begin position="45"/>
        <end position="68"/>
    </location>
</feature>
<feature type="transmembrane region" description="Helical" evidence="1">
    <location>
        <begin position="80"/>
        <end position="99"/>
    </location>
</feature>
<evidence type="ECO:0000313" key="2">
    <source>
        <dbReference type="EMBL" id="KRK81139.1"/>
    </source>
</evidence>
<reference evidence="2 3" key="1">
    <citation type="journal article" date="2015" name="Genome Announc.">
        <title>Expanding the biotechnology potential of lactobacilli through comparative genomics of 213 strains and associated genera.</title>
        <authorList>
            <person name="Sun Z."/>
            <person name="Harris H.M."/>
            <person name="McCann A."/>
            <person name="Guo C."/>
            <person name="Argimon S."/>
            <person name="Zhang W."/>
            <person name="Yang X."/>
            <person name="Jeffery I.B."/>
            <person name="Cooney J.C."/>
            <person name="Kagawa T.F."/>
            <person name="Liu W."/>
            <person name="Song Y."/>
            <person name="Salvetti E."/>
            <person name="Wrobel A."/>
            <person name="Rasinkangas P."/>
            <person name="Parkhill J."/>
            <person name="Rea M.C."/>
            <person name="O'Sullivan O."/>
            <person name="Ritari J."/>
            <person name="Douillard F.P."/>
            <person name="Paul Ross R."/>
            <person name="Yang R."/>
            <person name="Briner A.E."/>
            <person name="Felis G.E."/>
            <person name="de Vos W.M."/>
            <person name="Barrangou R."/>
            <person name="Klaenhammer T.R."/>
            <person name="Caufield P.W."/>
            <person name="Cui Y."/>
            <person name="Zhang H."/>
            <person name="O'Toole P.W."/>
        </authorList>
    </citation>
    <scope>NUCLEOTIDE SEQUENCE [LARGE SCALE GENOMIC DNA]</scope>
    <source>
        <strain evidence="2 3">DSM 19682</strain>
    </source>
</reference>
<dbReference type="STRING" id="1423775.FD03_GL000731"/>
<keyword evidence="1" id="KW-0812">Transmembrane</keyword>
<sequence>MDRNSKVFQRIAWIIFSIELILIVGIGLVSHFYPKDPTAAVDNFLKFIMSFYFIIFAIIIEVLTYFAIKNMTKENQSWNIVLIVMGFISNPLYLIPSIGELILHLKNKDNYGHI</sequence>
<keyword evidence="1" id="KW-1133">Transmembrane helix</keyword>
<dbReference type="PATRIC" id="fig|1423775.4.peg.748"/>
<keyword evidence="3" id="KW-1185">Reference proteome</keyword>
<comment type="caution">
    <text evidence="2">The sequence shown here is derived from an EMBL/GenBank/DDBJ whole genome shotgun (WGS) entry which is preliminary data.</text>
</comment>
<evidence type="ECO:0008006" key="4">
    <source>
        <dbReference type="Google" id="ProtNLM"/>
    </source>
</evidence>
<dbReference type="Proteomes" id="UP000051248">
    <property type="component" value="Unassembled WGS sequence"/>
</dbReference>
<keyword evidence="1" id="KW-0472">Membrane</keyword>
<evidence type="ECO:0000313" key="3">
    <source>
        <dbReference type="Proteomes" id="UP000051248"/>
    </source>
</evidence>
<dbReference type="AlphaFoldDB" id="A0A0R1KHY8"/>
<dbReference type="OrthoDB" id="2299175at2"/>
<evidence type="ECO:0000256" key="1">
    <source>
        <dbReference type="SAM" id="Phobius"/>
    </source>
</evidence>
<feature type="transmembrane region" description="Helical" evidence="1">
    <location>
        <begin position="12"/>
        <end position="33"/>
    </location>
</feature>
<gene>
    <name evidence="2" type="ORF">FD03_GL000731</name>
</gene>
<dbReference type="EMBL" id="AZDZ01000001">
    <property type="protein sequence ID" value="KRK81139.1"/>
    <property type="molecule type" value="Genomic_DNA"/>
</dbReference>
<accession>A0A0R1KHY8</accession>
<proteinExistence type="predicted"/>
<organism evidence="2 3">
    <name type="scientific">Companilactobacillus nodensis DSM 19682 = JCM 14932 = NBRC 107160</name>
    <dbReference type="NCBI Taxonomy" id="1423775"/>
    <lineage>
        <taxon>Bacteria</taxon>
        <taxon>Bacillati</taxon>
        <taxon>Bacillota</taxon>
        <taxon>Bacilli</taxon>
        <taxon>Lactobacillales</taxon>
        <taxon>Lactobacillaceae</taxon>
        <taxon>Companilactobacillus</taxon>
    </lineage>
</organism>